<keyword evidence="3" id="KW-1185">Reference proteome</keyword>
<accession>A0ABU0LJT5</accession>
<dbReference type="Proteomes" id="UP001241747">
    <property type="component" value="Unassembled WGS sequence"/>
</dbReference>
<feature type="domain" description="AAA+ ATPase" evidence="1">
    <location>
        <begin position="195"/>
        <end position="334"/>
    </location>
</feature>
<dbReference type="EMBL" id="JAUSVY010000016">
    <property type="protein sequence ID" value="MDQ0507343.1"/>
    <property type="molecule type" value="Genomic_DNA"/>
</dbReference>
<protein>
    <recommendedName>
        <fullName evidence="1">AAA+ ATPase domain-containing protein</fullName>
    </recommendedName>
</protein>
<dbReference type="Gene3D" id="1.10.8.60">
    <property type="match status" value="1"/>
</dbReference>
<dbReference type="Gene3D" id="3.40.50.300">
    <property type="entry name" value="P-loop containing nucleotide triphosphate hydrolases"/>
    <property type="match status" value="1"/>
</dbReference>
<organism evidence="2 3">
    <name type="scientific">Xanthobacter agilis</name>
    <dbReference type="NCBI Taxonomy" id="47492"/>
    <lineage>
        <taxon>Bacteria</taxon>
        <taxon>Pseudomonadati</taxon>
        <taxon>Pseudomonadota</taxon>
        <taxon>Alphaproteobacteria</taxon>
        <taxon>Hyphomicrobiales</taxon>
        <taxon>Xanthobacteraceae</taxon>
        <taxon>Xanthobacter</taxon>
    </lineage>
</organism>
<proteinExistence type="predicted"/>
<dbReference type="RefSeq" id="WP_237347681.1">
    <property type="nucleotide sequence ID" value="NZ_JABWGX010000046.1"/>
</dbReference>
<dbReference type="InterPro" id="IPR003959">
    <property type="entry name" value="ATPase_AAA_core"/>
</dbReference>
<reference evidence="2 3" key="1">
    <citation type="submission" date="2023-07" db="EMBL/GenBank/DDBJ databases">
        <title>Genomic Encyclopedia of Type Strains, Phase IV (KMG-IV): sequencing the most valuable type-strain genomes for metagenomic binning, comparative biology and taxonomic classification.</title>
        <authorList>
            <person name="Goeker M."/>
        </authorList>
    </citation>
    <scope>NUCLEOTIDE SEQUENCE [LARGE SCALE GENOMIC DNA]</scope>
    <source>
        <strain evidence="2 3">DSM 3770</strain>
    </source>
</reference>
<name>A0ABU0LJT5_XANAG</name>
<dbReference type="SUPFAM" id="SSF52540">
    <property type="entry name" value="P-loop containing nucleoside triphosphate hydrolases"/>
    <property type="match status" value="1"/>
</dbReference>
<sequence length="395" mass="42982">MAEAMKPVVDRVFGGTYPKTPRRGRERSVDVRHVTVLIERTKSDRHDRRELALAARAAMVDGSRLVALWHQNDRSLPPEVRKIRTAALVLPEVDARLLQRLGRLISGEPCSLPISDQDAKSLTLDEIIAAFVFGLSAAECARRVSAFLAEKAPVDSKSKLSLADLHGLGAAKVWGEQLADDLAAYRDGRLPWSEVDRGLLLGGPPGVGKTTYARALATTCGVALISTSVARWYAAPHLGETLTQIRADFAKAAQSQPAILFIDEIDGVGDRATMDPRHRDYFTQIVNALLECLDGVDGREGVVVVGACNSPQQVDPALRRPGRFDREIHIPRPDAAALEQIYRFHLGSDLPDVDLQPLAAVSVGATGADVELWVRTARRQARRAGRAVLLEDLVA</sequence>
<dbReference type="SMART" id="SM00382">
    <property type="entry name" value="AAA"/>
    <property type="match status" value="1"/>
</dbReference>
<gene>
    <name evidence="2" type="ORF">QOZ94_004166</name>
</gene>
<evidence type="ECO:0000313" key="2">
    <source>
        <dbReference type="EMBL" id="MDQ0507343.1"/>
    </source>
</evidence>
<dbReference type="InterPro" id="IPR027417">
    <property type="entry name" value="P-loop_NTPase"/>
</dbReference>
<comment type="caution">
    <text evidence="2">The sequence shown here is derived from an EMBL/GenBank/DDBJ whole genome shotgun (WGS) entry which is preliminary data.</text>
</comment>
<dbReference type="PANTHER" id="PTHR23076">
    <property type="entry name" value="METALLOPROTEASE M41 FTSH"/>
    <property type="match status" value="1"/>
</dbReference>
<dbReference type="PANTHER" id="PTHR23076:SF97">
    <property type="entry name" value="ATP-DEPENDENT ZINC METALLOPROTEASE YME1L1"/>
    <property type="match status" value="1"/>
</dbReference>
<dbReference type="InterPro" id="IPR003593">
    <property type="entry name" value="AAA+_ATPase"/>
</dbReference>
<evidence type="ECO:0000259" key="1">
    <source>
        <dbReference type="SMART" id="SM00382"/>
    </source>
</evidence>
<evidence type="ECO:0000313" key="3">
    <source>
        <dbReference type="Proteomes" id="UP001241747"/>
    </source>
</evidence>
<dbReference type="Pfam" id="PF00004">
    <property type="entry name" value="AAA"/>
    <property type="match status" value="1"/>
</dbReference>